<evidence type="ECO:0000313" key="4">
    <source>
        <dbReference type="Proteomes" id="UP001146793"/>
    </source>
</evidence>
<feature type="coiled-coil region" evidence="1">
    <location>
        <begin position="8"/>
        <end position="126"/>
    </location>
</feature>
<feature type="compositionally biased region" description="Basic residues" evidence="2">
    <location>
        <begin position="276"/>
        <end position="293"/>
    </location>
</feature>
<dbReference type="EMBL" id="JANTQA010000057">
    <property type="protein sequence ID" value="KAJ3428715.1"/>
    <property type="molecule type" value="Genomic_DNA"/>
</dbReference>
<feature type="compositionally biased region" description="Basic residues" evidence="2">
    <location>
        <begin position="211"/>
        <end position="231"/>
    </location>
</feature>
<dbReference type="AlphaFoldDB" id="A0AAV7YJN6"/>
<protein>
    <submittedName>
        <fullName evidence="3">Nucleoprotein tpr-related</fullName>
    </submittedName>
</protein>
<proteinExistence type="predicted"/>
<organism evidence="3 4">
    <name type="scientific">Anaeramoeba flamelloides</name>
    <dbReference type="NCBI Taxonomy" id="1746091"/>
    <lineage>
        <taxon>Eukaryota</taxon>
        <taxon>Metamonada</taxon>
        <taxon>Anaeramoebidae</taxon>
        <taxon>Anaeramoeba</taxon>
    </lineage>
</organism>
<accession>A0AAV7YJN6</accession>
<sequence>MFETKSPILIQKIQMETFERQMGKLQEEHLDTKVTRQDLKERIEQLKEKAKEDRHSFEERIQTLKKKLLQKISNLEDSNEKRSKLAKKSQKLKIEKNSLNSKLEYLKKKKQSLQQQNQVIQEKVQEIVFYDDVSLEFDSENNSEVMIVSRSTPKFDRAFMSMTDLTERTDLTELTEDSDFVVNTHLHILSPRTFDKQDNHSKLYPTNSLQNKKRKKKTIKNRLKKNKKKKNAYSEHEAEVRKKKKKHSKKKLKPDSLMKKITNKTEQDKKSDKSQKYKRKNKFWSNRLIRRKNIPTTTEETTKSKN</sequence>
<evidence type="ECO:0000256" key="2">
    <source>
        <dbReference type="SAM" id="MobiDB-lite"/>
    </source>
</evidence>
<evidence type="ECO:0000313" key="3">
    <source>
        <dbReference type="EMBL" id="KAJ3428715.1"/>
    </source>
</evidence>
<evidence type="ECO:0000256" key="1">
    <source>
        <dbReference type="SAM" id="Coils"/>
    </source>
</evidence>
<gene>
    <name evidence="3" type="ORF">M0812_24045</name>
</gene>
<reference evidence="3" key="1">
    <citation type="submission" date="2022-08" db="EMBL/GenBank/DDBJ databases">
        <title>Novel sulphate-reducing endosymbionts in the free-living metamonad Anaeramoeba.</title>
        <authorList>
            <person name="Jerlstrom-Hultqvist J."/>
            <person name="Cepicka I."/>
            <person name="Gallot-Lavallee L."/>
            <person name="Salas-Leiva D."/>
            <person name="Curtis B.A."/>
            <person name="Zahonova K."/>
            <person name="Pipaliya S."/>
            <person name="Dacks J."/>
            <person name="Roger A.J."/>
        </authorList>
    </citation>
    <scope>NUCLEOTIDE SEQUENCE</scope>
    <source>
        <strain evidence="3">Busselton2</strain>
    </source>
</reference>
<name>A0AAV7YJN6_9EUKA</name>
<keyword evidence="1" id="KW-0175">Coiled coil</keyword>
<dbReference type="Proteomes" id="UP001146793">
    <property type="component" value="Unassembled WGS sequence"/>
</dbReference>
<feature type="region of interest" description="Disordered" evidence="2">
    <location>
        <begin position="196"/>
        <end position="306"/>
    </location>
</feature>
<comment type="caution">
    <text evidence="3">The sequence shown here is derived from an EMBL/GenBank/DDBJ whole genome shotgun (WGS) entry which is preliminary data.</text>
</comment>
<feature type="compositionally biased region" description="Basic residues" evidence="2">
    <location>
        <begin position="241"/>
        <end position="252"/>
    </location>
</feature>
<feature type="compositionally biased region" description="Basic and acidic residues" evidence="2">
    <location>
        <begin position="253"/>
        <end position="275"/>
    </location>
</feature>